<dbReference type="PROSITE" id="PS50893">
    <property type="entry name" value="ABC_TRANSPORTER_2"/>
    <property type="match status" value="1"/>
</dbReference>
<dbReference type="Gene3D" id="3.40.50.300">
    <property type="entry name" value="P-loop containing nucleotide triphosphate hydrolases"/>
    <property type="match status" value="1"/>
</dbReference>
<evidence type="ECO:0000256" key="2">
    <source>
        <dbReference type="ARBA" id="ARBA00022448"/>
    </source>
</evidence>
<dbReference type="CDD" id="cd03257">
    <property type="entry name" value="ABC_NikE_OppD_transporters"/>
    <property type="match status" value="1"/>
</dbReference>
<dbReference type="PANTHER" id="PTHR43776:SF7">
    <property type="entry name" value="D,D-DIPEPTIDE TRANSPORT ATP-BINDING PROTEIN DDPF-RELATED"/>
    <property type="match status" value="1"/>
</dbReference>
<protein>
    <recommendedName>
        <fullName evidence="5">ABC transporter domain-containing protein</fullName>
    </recommendedName>
</protein>
<organism evidence="6">
    <name type="scientific">marine metagenome</name>
    <dbReference type="NCBI Taxonomy" id="408172"/>
    <lineage>
        <taxon>unclassified sequences</taxon>
        <taxon>metagenomes</taxon>
        <taxon>ecological metagenomes</taxon>
    </lineage>
</organism>
<reference evidence="6" key="1">
    <citation type="submission" date="2018-05" db="EMBL/GenBank/DDBJ databases">
        <authorList>
            <person name="Lanie J.A."/>
            <person name="Ng W.-L."/>
            <person name="Kazmierczak K.M."/>
            <person name="Andrzejewski T.M."/>
            <person name="Davidsen T.M."/>
            <person name="Wayne K.J."/>
            <person name="Tettelin H."/>
            <person name="Glass J.I."/>
            <person name="Rusch D."/>
            <person name="Podicherti R."/>
            <person name="Tsui H.-C.T."/>
            <person name="Winkler M.E."/>
        </authorList>
    </citation>
    <scope>NUCLEOTIDE SEQUENCE</scope>
</reference>
<dbReference type="SUPFAM" id="SSF52540">
    <property type="entry name" value="P-loop containing nucleoside triphosphate hydrolases"/>
    <property type="match status" value="1"/>
</dbReference>
<proteinExistence type="inferred from homology"/>
<keyword evidence="2" id="KW-0813">Transport</keyword>
<dbReference type="InterPro" id="IPR017871">
    <property type="entry name" value="ABC_transporter-like_CS"/>
</dbReference>
<dbReference type="SMART" id="SM00382">
    <property type="entry name" value="AAA"/>
    <property type="match status" value="1"/>
</dbReference>
<dbReference type="PANTHER" id="PTHR43776">
    <property type="entry name" value="TRANSPORT ATP-BINDING PROTEIN"/>
    <property type="match status" value="1"/>
</dbReference>
<comment type="similarity">
    <text evidence="1">Belongs to the ABC transporter superfamily.</text>
</comment>
<keyword evidence="3" id="KW-0547">Nucleotide-binding</keyword>
<dbReference type="GO" id="GO:0005524">
    <property type="term" value="F:ATP binding"/>
    <property type="evidence" value="ECO:0007669"/>
    <property type="project" value="UniProtKB-KW"/>
</dbReference>
<evidence type="ECO:0000256" key="3">
    <source>
        <dbReference type="ARBA" id="ARBA00022741"/>
    </source>
</evidence>
<dbReference type="InterPro" id="IPR003439">
    <property type="entry name" value="ABC_transporter-like_ATP-bd"/>
</dbReference>
<dbReference type="InterPro" id="IPR003593">
    <property type="entry name" value="AAA+_ATPase"/>
</dbReference>
<sequence>MVEIKNLIKHFPVKKGLFKKTVGLVKAVDDVSLDIYEGETLGLVGESGCGKSTLGRVLVRLINPTSGDIIFDNKNLNSYSNKELRSQRQYFQIIFQDPNSSLDPRSTIGKSIEEALIIHGMKDRLERQKKVSEMLNLVGIPANAVERFPHEFSGGQRQRIGIARALILKPKLVVCDEPVSALDVSVQAQVLNLLNDLKDELSLTLLFISHNLSVVENVSDRIAIMYLGQIIELLDSSKFAANCKHPYSKALLSAIPVPDPNIKKERIILKGDVPSPINPPNGCRFHTRCPEAIAKCKNTEPSLIELSQGHKASCHLLSN</sequence>
<dbReference type="GO" id="GO:0016887">
    <property type="term" value="F:ATP hydrolysis activity"/>
    <property type="evidence" value="ECO:0007669"/>
    <property type="project" value="InterPro"/>
</dbReference>
<accession>A0A381ZWB0</accession>
<dbReference type="AlphaFoldDB" id="A0A381ZWB0"/>
<dbReference type="Pfam" id="PF00005">
    <property type="entry name" value="ABC_tran"/>
    <property type="match status" value="1"/>
</dbReference>
<dbReference type="InterPro" id="IPR013563">
    <property type="entry name" value="Oligopep_ABC_C"/>
</dbReference>
<evidence type="ECO:0000259" key="5">
    <source>
        <dbReference type="PROSITE" id="PS50893"/>
    </source>
</evidence>
<dbReference type="Pfam" id="PF08352">
    <property type="entry name" value="oligo_HPY"/>
    <property type="match status" value="1"/>
</dbReference>
<dbReference type="InterPro" id="IPR027417">
    <property type="entry name" value="P-loop_NTPase"/>
</dbReference>
<evidence type="ECO:0000256" key="4">
    <source>
        <dbReference type="ARBA" id="ARBA00022840"/>
    </source>
</evidence>
<feature type="domain" description="ABC transporter" evidence="5">
    <location>
        <begin position="2"/>
        <end position="252"/>
    </location>
</feature>
<gene>
    <name evidence="6" type="ORF">METZ01_LOCUS146410</name>
</gene>
<dbReference type="EMBL" id="UINC01022926">
    <property type="protein sequence ID" value="SVA93556.1"/>
    <property type="molecule type" value="Genomic_DNA"/>
</dbReference>
<evidence type="ECO:0000256" key="1">
    <source>
        <dbReference type="ARBA" id="ARBA00005417"/>
    </source>
</evidence>
<dbReference type="PROSITE" id="PS00211">
    <property type="entry name" value="ABC_TRANSPORTER_1"/>
    <property type="match status" value="1"/>
</dbReference>
<dbReference type="NCBIfam" id="TIGR01727">
    <property type="entry name" value="oligo_HPY"/>
    <property type="match status" value="1"/>
</dbReference>
<evidence type="ECO:0000313" key="6">
    <source>
        <dbReference type="EMBL" id="SVA93556.1"/>
    </source>
</evidence>
<dbReference type="InterPro" id="IPR050319">
    <property type="entry name" value="ABC_transp_ATP-bind"/>
</dbReference>
<keyword evidence="4" id="KW-0067">ATP-binding</keyword>
<name>A0A381ZWB0_9ZZZZ</name>
<dbReference type="FunFam" id="3.40.50.300:FF:000016">
    <property type="entry name" value="Oligopeptide ABC transporter ATP-binding component"/>
    <property type="match status" value="1"/>
</dbReference>
<dbReference type="GO" id="GO:0015833">
    <property type="term" value="P:peptide transport"/>
    <property type="evidence" value="ECO:0007669"/>
    <property type="project" value="InterPro"/>
</dbReference>
<dbReference type="GO" id="GO:0055085">
    <property type="term" value="P:transmembrane transport"/>
    <property type="evidence" value="ECO:0007669"/>
    <property type="project" value="UniProtKB-ARBA"/>
</dbReference>